<evidence type="ECO:0000256" key="1">
    <source>
        <dbReference type="ARBA" id="ARBA00023172"/>
    </source>
</evidence>
<dbReference type="Proteomes" id="UP001159405">
    <property type="component" value="Unassembled WGS sequence"/>
</dbReference>
<proteinExistence type="predicted"/>
<dbReference type="Gene3D" id="1.10.443.10">
    <property type="entry name" value="Intergrase catalytic core"/>
    <property type="match status" value="1"/>
</dbReference>
<sequence length="305" mass="33870">VGDSHFNEANKSLSNFLKTLSKSGQIAPTVHKQALTKEIVEKLYEEGELVDIDSLQPHKVQQTAWFFISLFLGKRGRENQHLLKKHMLISREAPNGEKYLEINKERGAVLATKNHQGGLGDKEDESNGKIFERPGSKRCPVKLIESQMQHPLGYNTLENMLRRMTSRAGIKPHLTNHSIRATTVTVLSAANIESRYIKAITGHQSEESIKSYCDTPTFEQFKRMSNELSEFFDPAGDDDKAVTVPQKTVASSSSQPQSVATSTANYSFQSIQDGSQNLVHGFIPGATFHNCNLNFKVSFGGSSSK</sequence>
<dbReference type="InterPro" id="IPR013762">
    <property type="entry name" value="Integrase-like_cat_sf"/>
</dbReference>
<reference evidence="3 4" key="1">
    <citation type="submission" date="2022-05" db="EMBL/GenBank/DDBJ databases">
        <authorList>
            <consortium name="Genoscope - CEA"/>
            <person name="William W."/>
        </authorList>
    </citation>
    <scope>NUCLEOTIDE SEQUENCE [LARGE SCALE GENOMIC DNA]</scope>
</reference>
<keyword evidence="1" id="KW-0233">DNA recombination</keyword>
<feature type="non-terminal residue" evidence="3">
    <location>
        <position position="1"/>
    </location>
</feature>
<feature type="domain" description="Tyr recombinase" evidence="2">
    <location>
        <begin position="143"/>
        <end position="214"/>
    </location>
</feature>
<evidence type="ECO:0000313" key="3">
    <source>
        <dbReference type="EMBL" id="CAH3113774.1"/>
    </source>
</evidence>
<dbReference type="InterPro" id="IPR002104">
    <property type="entry name" value="Integrase_catalytic"/>
</dbReference>
<dbReference type="EMBL" id="CALNXK010000026">
    <property type="protein sequence ID" value="CAH3113774.1"/>
    <property type="molecule type" value="Genomic_DNA"/>
</dbReference>
<accession>A0ABN8NLD9</accession>
<organism evidence="3 4">
    <name type="scientific">Porites lobata</name>
    <dbReference type="NCBI Taxonomy" id="104759"/>
    <lineage>
        <taxon>Eukaryota</taxon>
        <taxon>Metazoa</taxon>
        <taxon>Cnidaria</taxon>
        <taxon>Anthozoa</taxon>
        <taxon>Hexacorallia</taxon>
        <taxon>Scleractinia</taxon>
        <taxon>Fungiina</taxon>
        <taxon>Poritidae</taxon>
        <taxon>Porites</taxon>
    </lineage>
</organism>
<dbReference type="Pfam" id="PF00589">
    <property type="entry name" value="Phage_integrase"/>
    <property type="match status" value="1"/>
</dbReference>
<dbReference type="InterPro" id="IPR052787">
    <property type="entry name" value="MAVS"/>
</dbReference>
<gene>
    <name evidence="3" type="ORF">PLOB_00022032</name>
</gene>
<dbReference type="SUPFAM" id="SSF56349">
    <property type="entry name" value="DNA breaking-rejoining enzymes"/>
    <property type="match status" value="1"/>
</dbReference>
<evidence type="ECO:0000259" key="2">
    <source>
        <dbReference type="Pfam" id="PF00589"/>
    </source>
</evidence>
<evidence type="ECO:0000313" key="4">
    <source>
        <dbReference type="Proteomes" id="UP001159405"/>
    </source>
</evidence>
<protein>
    <recommendedName>
        <fullName evidence="2">Tyr recombinase domain-containing protein</fullName>
    </recommendedName>
</protein>
<keyword evidence="4" id="KW-1185">Reference proteome</keyword>
<dbReference type="InterPro" id="IPR011010">
    <property type="entry name" value="DNA_brk_join_enz"/>
</dbReference>
<name>A0ABN8NLD9_9CNID</name>
<dbReference type="PANTHER" id="PTHR21446:SF6">
    <property type="entry name" value="MITOCHONDRIAL ANTIVIRAL-SIGNALING PROTEIN"/>
    <property type="match status" value="1"/>
</dbReference>
<dbReference type="PANTHER" id="PTHR21446">
    <property type="entry name" value="DUF3504 DOMAIN-CONTAINING PROTEIN"/>
    <property type="match status" value="1"/>
</dbReference>
<comment type="caution">
    <text evidence="3">The sequence shown here is derived from an EMBL/GenBank/DDBJ whole genome shotgun (WGS) entry which is preliminary data.</text>
</comment>